<gene>
    <name evidence="2" type="ORF">SKAU_G00189440</name>
</gene>
<dbReference type="Proteomes" id="UP001152622">
    <property type="component" value="Chromosome 6"/>
</dbReference>
<evidence type="ECO:0000313" key="2">
    <source>
        <dbReference type="EMBL" id="KAJ8356150.1"/>
    </source>
</evidence>
<organism evidence="2 3">
    <name type="scientific">Synaphobranchus kaupii</name>
    <name type="common">Kaup's arrowtooth eel</name>
    <dbReference type="NCBI Taxonomy" id="118154"/>
    <lineage>
        <taxon>Eukaryota</taxon>
        <taxon>Metazoa</taxon>
        <taxon>Chordata</taxon>
        <taxon>Craniata</taxon>
        <taxon>Vertebrata</taxon>
        <taxon>Euteleostomi</taxon>
        <taxon>Actinopterygii</taxon>
        <taxon>Neopterygii</taxon>
        <taxon>Teleostei</taxon>
        <taxon>Anguilliformes</taxon>
        <taxon>Synaphobranchidae</taxon>
        <taxon>Synaphobranchus</taxon>
    </lineage>
</organism>
<keyword evidence="3" id="KW-1185">Reference proteome</keyword>
<reference evidence="2" key="1">
    <citation type="journal article" date="2023" name="Science">
        <title>Genome structures resolve the early diversification of teleost fishes.</title>
        <authorList>
            <person name="Parey E."/>
            <person name="Louis A."/>
            <person name="Montfort J."/>
            <person name="Bouchez O."/>
            <person name="Roques C."/>
            <person name="Iampietro C."/>
            <person name="Lluch J."/>
            <person name="Castinel A."/>
            <person name="Donnadieu C."/>
            <person name="Desvignes T."/>
            <person name="Floi Bucao C."/>
            <person name="Jouanno E."/>
            <person name="Wen M."/>
            <person name="Mejri S."/>
            <person name="Dirks R."/>
            <person name="Jansen H."/>
            <person name="Henkel C."/>
            <person name="Chen W.J."/>
            <person name="Zahm M."/>
            <person name="Cabau C."/>
            <person name="Klopp C."/>
            <person name="Thompson A.W."/>
            <person name="Robinson-Rechavi M."/>
            <person name="Braasch I."/>
            <person name="Lecointre G."/>
            <person name="Bobe J."/>
            <person name="Postlethwait J.H."/>
            <person name="Berthelot C."/>
            <person name="Roest Crollius H."/>
            <person name="Guiguen Y."/>
        </authorList>
    </citation>
    <scope>NUCLEOTIDE SEQUENCE</scope>
    <source>
        <strain evidence="2">WJC10195</strain>
    </source>
</reference>
<feature type="region of interest" description="Disordered" evidence="1">
    <location>
        <begin position="69"/>
        <end position="170"/>
    </location>
</feature>
<comment type="caution">
    <text evidence="2">The sequence shown here is derived from an EMBL/GenBank/DDBJ whole genome shotgun (WGS) entry which is preliminary data.</text>
</comment>
<dbReference type="EMBL" id="JAINUF010000006">
    <property type="protein sequence ID" value="KAJ8356150.1"/>
    <property type="molecule type" value="Genomic_DNA"/>
</dbReference>
<feature type="compositionally biased region" description="Low complexity" evidence="1">
    <location>
        <begin position="87"/>
        <end position="101"/>
    </location>
</feature>
<evidence type="ECO:0000256" key="1">
    <source>
        <dbReference type="SAM" id="MobiDB-lite"/>
    </source>
</evidence>
<protein>
    <submittedName>
        <fullName evidence="2">Uncharacterized protein</fullName>
    </submittedName>
</protein>
<feature type="region of interest" description="Disordered" evidence="1">
    <location>
        <begin position="1"/>
        <end position="27"/>
    </location>
</feature>
<evidence type="ECO:0000313" key="3">
    <source>
        <dbReference type="Proteomes" id="UP001152622"/>
    </source>
</evidence>
<accession>A0A9Q1FDP8</accession>
<sequence>MADPYLPNCDRNLSQHHSPRGNGRGMVYSASAIGSAVQSHTPNAQTPPSLTLFSHAARLVPLASVQGCLPDRSSVTNRERVARTRGSASPSSDVRSVPRVAGSGAASSRTRGAHVGTELMGRPHRPNPDEVSPDGGRPSFPPGYCVTSEQGLDSQGPKGERGSRLTFGAR</sequence>
<dbReference type="AlphaFoldDB" id="A0A9Q1FDP8"/>
<name>A0A9Q1FDP8_SYNKA</name>
<proteinExistence type="predicted"/>